<dbReference type="InterPro" id="IPR001054">
    <property type="entry name" value="A/G_cyclase"/>
</dbReference>
<sequence>MKSKATTSVVSGDDDDLESIGSNFDEMGTSTTAIREDPFPVKRDEIKEVQKMAKKDTRSVQLWRLVATGALLVTAFVVTYSTYTLLKKEEKNNFETAFQQFSRALSETSVKQMQELRDGLDQLGNFISVWAHSDKNKEFFPFVTLPTFETIAPGIIKQAHIETIAYSPFVRADQKEAWLDYANKNKGWVIESHMQQMGSLQRLKGGENTYVNDMTLLTPEGVIPDPEPREYYFPAWSYSPPPVTHGGINVNVELVFPQLMAAMFELQNETLFTEVRRHPGIPIAFSPQEHARYHSKLKNSNVSNPHSFFLHPVYAKPGNKSSGVAATISGAMAWDAPLLNLLPTGVEGIHVVIKNTCNQTYTYNIVGGDAFYLGPGDHHETDFDEMEVEISLDLSTHPHFREVAKSGPGGPCHYSMHIYPSTTFQELYDTNTPEIFAAVIAATFALVAVSFFIYDMMQQRRNTNLIHQAAQSNSIVTSLFPDHMRDRLMNQAKQKQSVEQKIKSKAAVFLNDGTDLTAKSIDINDAPLADLYLETTVLYADISGFTAWSSVREPSQVFILLETLYGSFDLIAQRRRVFKVETVGDCYVAVCGLPDPRKDHALAMAKFGQDILQRMNVLTKELEVLLGPDTGDLKLRIGIHSGPVTAGVLRGERARFQLFGDTVNTCGRIESSGIPSRIHCSKETAELIKIAGKEHWLEKRLEPIELKGKGCLETYWIAGRNDRAGSDHSNVLSNEKFVPMVQGPVSYDKSIHGLDEKTSRLIDWNVESLLRILRQIVASRTSQPTLTKSSARQHHLEEVPLEAVKEIIHLPAFDSKRCREKQVETKAVEIPDEIVMQLHHLVSVISTLYNDNPFHNFEHASHVVMSVAKLMSRIIAPNQFGPRESAAELHDHTYGITSDPLTQFACAFSALIHDVDHVGVSNAQLVKEGVSIAAKYKERSVAEQNSLEIAWKLLMGDEYAELRSFLFETKADLSRFQDLVVNSVMATDIVDKDLKALRNRRWDKAFKTGEFASSGQLEENARDSVNRKATIIIEHIIQASDISHTMQHWHVYKKWNQKLFEELYVAYLNGRMEKNPADFWYNGEFGFFDFYIIPLTQKLKDCGVFGVSSDEFLNYARTNREEWALKGESVVAEFIEECKSKYGVKGGQVEIGHLLPRGSSVTLPIETFVNEDIEV</sequence>
<keyword evidence="3" id="KW-0547">Nucleotide-binding</keyword>
<reference evidence="11" key="1">
    <citation type="submission" date="2020-06" db="EMBL/GenBank/DDBJ databases">
        <authorList>
            <consortium name="Plant Systems Biology data submission"/>
        </authorList>
    </citation>
    <scope>NUCLEOTIDE SEQUENCE</scope>
    <source>
        <strain evidence="11">D6</strain>
    </source>
</reference>
<dbReference type="GO" id="GO:0035556">
    <property type="term" value="P:intracellular signal transduction"/>
    <property type="evidence" value="ECO:0007669"/>
    <property type="project" value="InterPro"/>
</dbReference>
<proteinExistence type="predicted"/>
<evidence type="ECO:0000259" key="9">
    <source>
        <dbReference type="PROSITE" id="PS50125"/>
    </source>
</evidence>
<gene>
    <name evidence="11" type="ORF">SEMRO_116_G057020.1</name>
</gene>
<dbReference type="Pfam" id="PF00211">
    <property type="entry name" value="Guanylate_cyc"/>
    <property type="match status" value="1"/>
</dbReference>
<dbReference type="GO" id="GO:0004016">
    <property type="term" value="F:adenylate cyclase activity"/>
    <property type="evidence" value="ECO:0007669"/>
    <property type="project" value="TreeGrafter"/>
</dbReference>
<feature type="domain" description="PDEase" evidence="10">
    <location>
        <begin position="765"/>
        <end position="989"/>
    </location>
</feature>
<dbReference type="AlphaFoldDB" id="A0A9N8DL34"/>
<dbReference type="GO" id="GO:0000166">
    <property type="term" value="F:nucleotide binding"/>
    <property type="evidence" value="ECO:0007669"/>
    <property type="project" value="UniProtKB-KW"/>
</dbReference>
<dbReference type="SUPFAM" id="SSF55073">
    <property type="entry name" value="Nucleotide cyclase"/>
    <property type="match status" value="1"/>
</dbReference>
<dbReference type="OrthoDB" id="432756at2759"/>
<dbReference type="GO" id="GO:0007168">
    <property type="term" value="P:receptor guanylyl cyclase signaling pathway"/>
    <property type="evidence" value="ECO:0007669"/>
    <property type="project" value="TreeGrafter"/>
</dbReference>
<dbReference type="InterPro" id="IPR029787">
    <property type="entry name" value="Nucleotide_cyclase"/>
</dbReference>
<evidence type="ECO:0000256" key="3">
    <source>
        <dbReference type="ARBA" id="ARBA00022741"/>
    </source>
</evidence>
<evidence type="ECO:0000256" key="1">
    <source>
        <dbReference type="ARBA" id="ARBA00004370"/>
    </source>
</evidence>
<evidence type="ECO:0000259" key="10">
    <source>
        <dbReference type="PROSITE" id="PS51845"/>
    </source>
</evidence>
<dbReference type="EMBL" id="CAICTM010000115">
    <property type="protein sequence ID" value="CAB9501709.1"/>
    <property type="molecule type" value="Genomic_DNA"/>
</dbReference>
<dbReference type="GO" id="GO:0004114">
    <property type="term" value="F:3',5'-cyclic-nucleotide phosphodiesterase activity"/>
    <property type="evidence" value="ECO:0007669"/>
    <property type="project" value="InterPro"/>
</dbReference>
<keyword evidence="5 8" id="KW-0472">Membrane</keyword>
<dbReference type="GO" id="GO:0004383">
    <property type="term" value="F:guanylate cyclase activity"/>
    <property type="evidence" value="ECO:0007669"/>
    <property type="project" value="TreeGrafter"/>
</dbReference>
<evidence type="ECO:0000256" key="8">
    <source>
        <dbReference type="SAM" id="Phobius"/>
    </source>
</evidence>
<dbReference type="GO" id="GO:0001653">
    <property type="term" value="F:peptide receptor activity"/>
    <property type="evidence" value="ECO:0007669"/>
    <property type="project" value="TreeGrafter"/>
</dbReference>
<comment type="subcellular location">
    <subcellularLocation>
        <location evidence="1">Membrane</location>
    </subcellularLocation>
</comment>
<keyword evidence="12" id="KW-1185">Reference proteome</keyword>
<dbReference type="CDD" id="cd07302">
    <property type="entry name" value="CHD"/>
    <property type="match status" value="1"/>
</dbReference>
<keyword evidence="2 8" id="KW-0812">Transmembrane</keyword>
<keyword evidence="11" id="KW-0675">Receptor</keyword>
<feature type="compositionally biased region" description="Polar residues" evidence="7">
    <location>
        <begin position="1"/>
        <end position="10"/>
    </location>
</feature>
<feature type="region of interest" description="Disordered" evidence="7">
    <location>
        <begin position="1"/>
        <end position="35"/>
    </location>
</feature>
<dbReference type="InterPro" id="IPR003607">
    <property type="entry name" value="HD/PDEase_dom"/>
</dbReference>
<comment type="caution">
    <text evidence="11">The sequence shown here is derived from an EMBL/GenBank/DDBJ whole genome shotgun (WGS) entry which is preliminary data.</text>
</comment>
<dbReference type="InterPro" id="IPR050401">
    <property type="entry name" value="Cyclic_nucleotide_synthase"/>
</dbReference>
<organism evidence="11 12">
    <name type="scientific">Seminavis robusta</name>
    <dbReference type="NCBI Taxonomy" id="568900"/>
    <lineage>
        <taxon>Eukaryota</taxon>
        <taxon>Sar</taxon>
        <taxon>Stramenopiles</taxon>
        <taxon>Ochrophyta</taxon>
        <taxon>Bacillariophyta</taxon>
        <taxon>Bacillariophyceae</taxon>
        <taxon>Bacillariophycidae</taxon>
        <taxon>Naviculales</taxon>
        <taxon>Naviculaceae</taxon>
        <taxon>Seminavis</taxon>
    </lineage>
</organism>
<evidence type="ECO:0000313" key="11">
    <source>
        <dbReference type="EMBL" id="CAB9501709.1"/>
    </source>
</evidence>
<protein>
    <submittedName>
        <fullName evidence="11">Receptor-type guanylate cyclase gcy</fullName>
    </submittedName>
</protein>
<accession>A0A9N8DL34</accession>
<dbReference type="PANTHER" id="PTHR11920:SF335">
    <property type="entry name" value="GUANYLATE CYCLASE"/>
    <property type="match status" value="1"/>
</dbReference>
<evidence type="ECO:0000313" key="12">
    <source>
        <dbReference type="Proteomes" id="UP001153069"/>
    </source>
</evidence>
<evidence type="ECO:0000256" key="7">
    <source>
        <dbReference type="SAM" id="MobiDB-lite"/>
    </source>
</evidence>
<name>A0A9N8DL34_9STRA</name>
<feature type="domain" description="Guanylate cyclase" evidence="9">
    <location>
        <begin position="536"/>
        <end position="670"/>
    </location>
</feature>
<dbReference type="PROSITE" id="PS51845">
    <property type="entry name" value="PDEASE_I_2"/>
    <property type="match status" value="1"/>
</dbReference>
<dbReference type="Pfam" id="PF00233">
    <property type="entry name" value="PDEase_I"/>
    <property type="match status" value="1"/>
</dbReference>
<dbReference type="PROSITE" id="PS50125">
    <property type="entry name" value="GUANYLATE_CYCLASE_2"/>
    <property type="match status" value="1"/>
</dbReference>
<evidence type="ECO:0000256" key="5">
    <source>
        <dbReference type="ARBA" id="ARBA00023136"/>
    </source>
</evidence>
<dbReference type="SUPFAM" id="SSF109604">
    <property type="entry name" value="HD-domain/PDEase-like"/>
    <property type="match status" value="1"/>
</dbReference>
<dbReference type="InterPro" id="IPR002073">
    <property type="entry name" value="PDEase_catalytic_dom"/>
</dbReference>
<keyword evidence="6" id="KW-0456">Lyase</keyword>
<evidence type="ECO:0000256" key="2">
    <source>
        <dbReference type="ARBA" id="ARBA00022692"/>
    </source>
</evidence>
<dbReference type="SMART" id="SM00471">
    <property type="entry name" value="HDc"/>
    <property type="match status" value="1"/>
</dbReference>
<evidence type="ECO:0000256" key="6">
    <source>
        <dbReference type="ARBA" id="ARBA00023239"/>
    </source>
</evidence>
<dbReference type="PANTHER" id="PTHR11920">
    <property type="entry name" value="GUANYLYL CYCLASE"/>
    <property type="match status" value="1"/>
</dbReference>
<keyword evidence="4 8" id="KW-1133">Transmembrane helix</keyword>
<dbReference type="GO" id="GO:0005886">
    <property type="term" value="C:plasma membrane"/>
    <property type="evidence" value="ECO:0007669"/>
    <property type="project" value="TreeGrafter"/>
</dbReference>
<feature type="transmembrane region" description="Helical" evidence="8">
    <location>
        <begin position="62"/>
        <end position="83"/>
    </location>
</feature>
<dbReference type="Proteomes" id="UP001153069">
    <property type="component" value="Unassembled WGS sequence"/>
</dbReference>
<evidence type="ECO:0000256" key="4">
    <source>
        <dbReference type="ARBA" id="ARBA00022989"/>
    </source>
</evidence>
<dbReference type="Gene3D" id="3.30.70.1230">
    <property type="entry name" value="Nucleotide cyclase"/>
    <property type="match status" value="1"/>
</dbReference>
<dbReference type="Gene3D" id="1.10.1300.10">
    <property type="entry name" value="3'5'-cyclic nucleotide phosphodiesterase, catalytic domain"/>
    <property type="match status" value="1"/>
</dbReference>
<dbReference type="SMART" id="SM00044">
    <property type="entry name" value="CYCc"/>
    <property type="match status" value="1"/>
</dbReference>
<dbReference type="InterPro" id="IPR036971">
    <property type="entry name" value="PDEase_catalytic_dom_sf"/>
</dbReference>